<dbReference type="AlphaFoldDB" id="F1TCL8"/>
<comment type="subcellular location">
    <subcellularLocation>
        <location evidence="1">Cell envelope</location>
    </subcellularLocation>
</comment>
<dbReference type="RefSeq" id="WP_004619071.1">
    <property type="nucleotide sequence ID" value="NZ_ACXX02000006.1"/>
</dbReference>
<dbReference type="STRING" id="588581.Cpap_2138"/>
<evidence type="ECO:0000313" key="5">
    <source>
        <dbReference type="Proteomes" id="UP000003860"/>
    </source>
</evidence>
<dbReference type="PANTHER" id="PTHR30036:SF1">
    <property type="entry name" value="D-XYLOSE-BINDING PERIPLASMIC PROTEIN"/>
    <property type="match status" value="1"/>
</dbReference>
<sequence length="352" mass="39341">MRIKQLVILLILTSLIIIVFSTGCSYKNPAENSDKITIGLSMATLHEERWQRDVAALRAKAQAQGAEILFRNANNNIDTQITQVKNLLSQGIDILIIVAQDYEKSLQAVQLARSKGIRVICYDRLIKDGNTDFYVSFDNIKVGEYMASLMVSKVPKGNYIIINGSKTDNNSFMYNKGFKNILDKYLYEGTIKIVDEVWADDWNTEDAFKCVSKALRAGKKIDAVIAANDGLAGSAIEALSKKRLAGKVFVAGHDADISGCQRVAEGTQLLTVYKPIDQLAQRAINVAMGLLKNDYYSSNKFINDGEYDIPYEMVEPVVVTKDSLVDTVIRSGFHRLEDVYRHIPKNQWPGKK</sequence>
<keyword evidence="2" id="KW-0732">Signal</keyword>
<reference evidence="4" key="2">
    <citation type="submission" date="2011-01" db="EMBL/GenBank/DDBJ databases">
        <title>The Non-contiguous Finished genome of Clostridium papyrosolvens.</title>
        <authorList>
            <person name="Lucas S."/>
            <person name="Copeland A."/>
            <person name="Lapidus A."/>
            <person name="Cheng J.-F."/>
            <person name="Goodwin L."/>
            <person name="Pitluck S."/>
            <person name="Misra M."/>
            <person name="Chertkov O."/>
            <person name="Detter J.C."/>
            <person name="Han C."/>
            <person name="Tapia R."/>
            <person name="Land M."/>
            <person name="Hauser L."/>
            <person name="Kyrpides N."/>
            <person name="Ivanova N."/>
            <person name="Pagani I."/>
            <person name="Mouttaki H."/>
            <person name="He Z."/>
            <person name="Zhou J."/>
            <person name="Hemme C.L."/>
            <person name="Woyke T."/>
        </authorList>
    </citation>
    <scope>NUCLEOTIDE SEQUENCE [LARGE SCALE GENOMIC DNA]</scope>
    <source>
        <strain evidence="4">DSM 2782</strain>
    </source>
</reference>
<proteinExistence type="predicted"/>
<dbReference type="SUPFAM" id="SSF53822">
    <property type="entry name" value="Periplasmic binding protein-like I"/>
    <property type="match status" value="1"/>
</dbReference>
<keyword evidence="5" id="KW-1185">Reference proteome</keyword>
<feature type="domain" description="Periplasmic binding protein" evidence="3">
    <location>
        <begin position="38"/>
        <end position="292"/>
    </location>
</feature>
<evidence type="ECO:0000256" key="1">
    <source>
        <dbReference type="ARBA" id="ARBA00004196"/>
    </source>
</evidence>
<dbReference type="Pfam" id="PF13407">
    <property type="entry name" value="Peripla_BP_4"/>
    <property type="match status" value="1"/>
</dbReference>
<comment type="caution">
    <text evidence="4">The sequence shown here is derived from an EMBL/GenBank/DDBJ whole genome shotgun (WGS) entry which is preliminary data.</text>
</comment>
<name>F1TCL8_9FIRM</name>
<dbReference type="InterPro" id="IPR050555">
    <property type="entry name" value="Bact_Solute-Bind_Prot2"/>
</dbReference>
<dbReference type="eggNOG" id="COG4213">
    <property type="taxonomic scope" value="Bacteria"/>
</dbReference>
<evidence type="ECO:0000313" key="4">
    <source>
        <dbReference type="EMBL" id="EGD47735.1"/>
    </source>
</evidence>
<dbReference type="Proteomes" id="UP000003860">
    <property type="component" value="Unassembled WGS sequence"/>
</dbReference>
<dbReference type="GO" id="GO:0030288">
    <property type="term" value="C:outer membrane-bounded periplasmic space"/>
    <property type="evidence" value="ECO:0007669"/>
    <property type="project" value="TreeGrafter"/>
</dbReference>
<dbReference type="InterPro" id="IPR028082">
    <property type="entry name" value="Peripla_BP_I"/>
</dbReference>
<evidence type="ECO:0000256" key="2">
    <source>
        <dbReference type="ARBA" id="ARBA00022729"/>
    </source>
</evidence>
<dbReference type="PROSITE" id="PS51257">
    <property type="entry name" value="PROKAR_LIPOPROTEIN"/>
    <property type="match status" value="1"/>
</dbReference>
<dbReference type="EMBL" id="ACXX02000006">
    <property type="protein sequence ID" value="EGD47735.1"/>
    <property type="molecule type" value="Genomic_DNA"/>
</dbReference>
<dbReference type="Gene3D" id="3.40.50.2300">
    <property type="match status" value="2"/>
</dbReference>
<gene>
    <name evidence="4" type="ORF">Cpap_2138</name>
</gene>
<dbReference type="InterPro" id="IPR025997">
    <property type="entry name" value="SBP_2_dom"/>
</dbReference>
<dbReference type="PANTHER" id="PTHR30036">
    <property type="entry name" value="D-XYLOSE-BINDING PERIPLASMIC PROTEIN"/>
    <property type="match status" value="1"/>
</dbReference>
<dbReference type="OrthoDB" id="9769193at2"/>
<protein>
    <submittedName>
        <fullName evidence="4">Periplasmic binding protein/LacI transcriptional regulator</fullName>
    </submittedName>
</protein>
<accession>F1TCL8</accession>
<reference evidence="4" key="1">
    <citation type="submission" date="2009-07" db="EMBL/GenBank/DDBJ databases">
        <authorList>
            <consortium name="US DOE Joint Genome Institute (JGI-PGF)"/>
            <person name="Lucas S."/>
            <person name="Copeland A."/>
            <person name="Lapidus A."/>
            <person name="Glavina del Rio T."/>
            <person name="Tice H."/>
            <person name="Bruce D."/>
            <person name="Goodwin L."/>
            <person name="Pitluck S."/>
            <person name="Larimer F."/>
            <person name="Land M.L."/>
            <person name="Mouttaki H."/>
            <person name="He Z."/>
            <person name="Zhou J."/>
            <person name="Hemme C.L."/>
        </authorList>
    </citation>
    <scope>NUCLEOTIDE SEQUENCE [LARGE SCALE GENOMIC DNA]</scope>
    <source>
        <strain evidence="4">DSM 2782</strain>
    </source>
</reference>
<evidence type="ECO:0000259" key="3">
    <source>
        <dbReference type="Pfam" id="PF13407"/>
    </source>
</evidence>
<dbReference type="GO" id="GO:0030246">
    <property type="term" value="F:carbohydrate binding"/>
    <property type="evidence" value="ECO:0007669"/>
    <property type="project" value="TreeGrafter"/>
</dbReference>
<organism evidence="4 5">
    <name type="scientific">Ruminiclostridium papyrosolvens DSM 2782</name>
    <dbReference type="NCBI Taxonomy" id="588581"/>
    <lineage>
        <taxon>Bacteria</taxon>
        <taxon>Bacillati</taxon>
        <taxon>Bacillota</taxon>
        <taxon>Clostridia</taxon>
        <taxon>Eubacteriales</taxon>
        <taxon>Oscillospiraceae</taxon>
        <taxon>Ruminiclostridium</taxon>
    </lineage>
</organism>